<protein>
    <submittedName>
        <fullName evidence="2">Peptidase family S41</fullName>
    </submittedName>
</protein>
<name>A0A1G6PJW0_9BACT</name>
<dbReference type="GO" id="GO:0006508">
    <property type="term" value="P:proteolysis"/>
    <property type="evidence" value="ECO:0007669"/>
    <property type="project" value="InterPro"/>
</dbReference>
<reference evidence="2 3" key="1">
    <citation type="submission" date="2016-09" db="EMBL/GenBank/DDBJ databases">
        <authorList>
            <person name="Capua I."/>
            <person name="De Benedictis P."/>
            <person name="Joannis T."/>
            <person name="Lombin L.H."/>
            <person name="Cattoli G."/>
        </authorList>
    </citation>
    <scope>NUCLEOTIDE SEQUENCE [LARGE SCALE GENOMIC DNA]</scope>
    <source>
        <strain evidence="2 3">A7P-90m</strain>
    </source>
</reference>
<dbReference type="AlphaFoldDB" id="A0A1G6PJW0"/>
<dbReference type="Gene3D" id="3.90.226.10">
    <property type="entry name" value="2-enoyl-CoA Hydratase, Chain A, domain 1"/>
    <property type="match status" value="1"/>
</dbReference>
<feature type="domain" description="Tail specific protease" evidence="1">
    <location>
        <begin position="95"/>
        <end position="289"/>
    </location>
</feature>
<dbReference type="GO" id="GO:0004175">
    <property type="term" value="F:endopeptidase activity"/>
    <property type="evidence" value="ECO:0007669"/>
    <property type="project" value="TreeGrafter"/>
</dbReference>
<dbReference type="EMBL" id="FMYP01000052">
    <property type="protein sequence ID" value="SDC80339.1"/>
    <property type="molecule type" value="Genomic_DNA"/>
</dbReference>
<dbReference type="PANTHER" id="PTHR32060">
    <property type="entry name" value="TAIL-SPECIFIC PROTEASE"/>
    <property type="match status" value="1"/>
</dbReference>
<accession>A0A1G6PJW0</accession>
<dbReference type="STRING" id="1640674.SAMN05216323_105223"/>
<dbReference type="InterPro" id="IPR029045">
    <property type="entry name" value="ClpP/crotonase-like_dom_sf"/>
</dbReference>
<proteinExistence type="predicted"/>
<dbReference type="GO" id="GO:0007165">
    <property type="term" value="P:signal transduction"/>
    <property type="evidence" value="ECO:0007669"/>
    <property type="project" value="TreeGrafter"/>
</dbReference>
<dbReference type="SUPFAM" id="SSF52096">
    <property type="entry name" value="ClpP/crotonase"/>
    <property type="match status" value="1"/>
</dbReference>
<dbReference type="PANTHER" id="PTHR32060:SF30">
    <property type="entry name" value="CARBOXY-TERMINAL PROCESSING PROTEASE CTPA"/>
    <property type="match status" value="1"/>
</dbReference>
<sequence length="304" mass="34411">MEKNHYGKNRLFRKSFITQNTFSRELWLYGGMDKHFSVVYETPTLQVKSTLLKGVSQPSFYSKVGGVVEVLNAFDSIPVLYNWENGAYRVLISDDIAVLQYFKFGSATDSVYINKAFADAEKKGVSRFVLDLRGNIGGTTKVYDAFFAHLTQDSIPYFSRVEYKVSKELLDRKPYGNRFKYPDEANIGKQCELNANSLRYSPKKSPLYLGRFYVLCDEGTFSTASAFCAIVQDNKLGKLIGRATGGMGSSFGNFLVFMLPNSKIPLLVSSARYYRPNGDREFTPVIPDVFVDDCDLLNFFNKCK</sequence>
<organism evidence="2 3">
    <name type="scientific">Williamwhitmania taraxaci</name>
    <dbReference type="NCBI Taxonomy" id="1640674"/>
    <lineage>
        <taxon>Bacteria</taxon>
        <taxon>Pseudomonadati</taxon>
        <taxon>Bacteroidota</taxon>
        <taxon>Bacteroidia</taxon>
        <taxon>Bacteroidales</taxon>
        <taxon>Williamwhitmaniaceae</taxon>
        <taxon>Williamwhitmania</taxon>
    </lineage>
</organism>
<evidence type="ECO:0000259" key="1">
    <source>
        <dbReference type="Pfam" id="PF03572"/>
    </source>
</evidence>
<dbReference type="Proteomes" id="UP000199452">
    <property type="component" value="Unassembled WGS sequence"/>
</dbReference>
<evidence type="ECO:0000313" key="2">
    <source>
        <dbReference type="EMBL" id="SDC80339.1"/>
    </source>
</evidence>
<keyword evidence="3" id="KW-1185">Reference proteome</keyword>
<evidence type="ECO:0000313" key="3">
    <source>
        <dbReference type="Proteomes" id="UP000199452"/>
    </source>
</evidence>
<dbReference type="Pfam" id="PF03572">
    <property type="entry name" value="Peptidase_S41"/>
    <property type="match status" value="1"/>
</dbReference>
<dbReference type="GO" id="GO:0008236">
    <property type="term" value="F:serine-type peptidase activity"/>
    <property type="evidence" value="ECO:0007669"/>
    <property type="project" value="InterPro"/>
</dbReference>
<dbReference type="InterPro" id="IPR005151">
    <property type="entry name" value="Tail-specific_protease"/>
</dbReference>
<dbReference type="GO" id="GO:0030288">
    <property type="term" value="C:outer membrane-bounded periplasmic space"/>
    <property type="evidence" value="ECO:0007669"/>
    <property type="project" value="TreeGrafter"/>
</dbReference>
<gene>
    <name evidence="2" type="ORF">SAMN05216323_105223</name>
</gene>